<dbReference type="KEGG" id="mflg:ABS361_05560"/>
<sequence>MTAAQAALSGGTLTTMRFVALMAGLDGTVSDFRNTARNAAFTAIGTDAGLIASTLRMLASASPAVSYLSSLANFINALGDRGSLDLATVLQTIRAEVSAGNLTAAASIRLGEALVYYAYGLTSNRDSVFASEVVAQIDAGLISATSAVAALGAVRDEFGVYEADRHLMDLVSARNTATIRIAVAQQIAASVYNIDPNVMDPASQGNRILVSNAIGFIRGRIDAGITATDATTMLTAVAALGGYALRAIGDNLRTNAPGTATIDTVAAAADALGLTAAQKITVLAGIGGSSAMQLQGNSSVWVANTDFQTAAAGWILGVANTAHMSAADLAGAFIAALPDAAGGGNLYWQEIGRVLIDMATVGSNPDAAQARYVGAAIAAYVTSGPVGVASMIGLIDGMVRISQTMTVDQSLSVLIGMAANGGLAVQAAAAGEIADLATRNVMQLATGVTAITSALNASILTNARAATLLAGIVGASAIGTVGTAAIDALVTLTGSSTSTLTDAIQAAVTGSALSLDAALRVYAEVAGRSSATVQGAITTAMLSLVPSNGIEAAITTLATEAATGTTGVQIAIGREIAAFVAQGGVTGARAIALIDGLIGANTLTAARALAVLVGFGAGDSGRETLVQTEIATLVTNGAITAAAAVSALQGLQSGAASDVSTVIDDALAGLITDPASLAQTAGLGTPAQVLLVARTIAGYMSTDPTAAATILDGLSPRIRAGSLTGAQAARLLIDVAAQGGGAQTVAILRLTVLATVQQGQSAADVALSDITGQVSALLGAGTLGSAIALDVLDHLISLGGAQIRSAIAGLVGTDSTSSITVAQIAAAVGNASLSDSDAISILGLVAKANGGALQASAISQIATLATDPTTVQQAVDAFAAIGSGATAAIRAAGYTALNTLLGANAGLADRAFNAILPFAGAGDAGVRADAVAEIATLVGSLGLSTTTVLTEINAQLASSAAVLTANQALAVLVGLLGVPAAESTVFQAIDSIASNNHYSQQTPRPGFTAEAAITAIAGAYGDDSARAATTAQELRVLKTLVGTPSFLGALAGVAASTQFTVLSNLLPNADADTSTAYIQRIVTLLAGMSSTDATTARTGLLNNSALSAAQAAQLAVAYYVSGSASAFLSAAGSMNAGVLTGGIADLVTAGTVSVLSAQEMLAVLATQGTAGLKSSAVTKLSDALVGQTSLATALISHISGFIDSAVLTGAQAVGLFARMLLSNPSALGSALQTAELDLITQGKIGYLDALTAVAETAAGVNASGMATVAQEIAGILSGRTIDASRVADAIAAPAGGPSPSLTTAQDVALLIAVGGAVGEPMLTAAGRKIGAFAAAGSIAGDAAGYAIYQAKVDGLVTAAQGVAIAIGALAGGSPAAANAAIYQFLYQNAISASDVTTALDGAVAAGTITATATVDLAESFLNTSISTDATVAILSTLITNARATGAAVVGELGSFIGTVGATISPALFMSVVAKVATSAARTSGADASIGLGLADLIAANKITKAQVSDGLVLAVNGATTPVQIAATLSFANALTMLVGMAADTATAAVTAGVAGTAGSLAAALAGSDATRLADAETAFDGAKTAGTLTAAQLLKVYAGLVGAGVSASATGVHLAGLVAAGTLSVYDLYTLNGLLPADTYTTVIASAALTMIAAGGTTTLVRQALENDLFAVVGTDNGQISSTTSLSLIGAAGTAIGTPSSATALLLTEMGQYPTRLAFGVGAGAELARQVAAGSVSASDALSSASVAMLAGMAEADRLQVASVSSTFRDLIYATLQARAAAPMTASVAATLVQLITDGALSAANGLDVIAQAAHRFGQSFALNLGGALKPLLVAGTVTPTQIGTALSDAGIAGTEAIVFLASMIDPRQINAGTLLSRQILDATRDLLTTSGTTAGVQALTTALAGPSRRRARSSCRRRRPSPPGRRWPRFSTRNPSRRS</sequence>
<name>A0AAU7XDT9_9HYPH</name>
<organism evidence="2">
    <name type="scientific">Methyloraptor flagellatus</name>
    <dbReference type="NCBI Taxonomy" id="3162530"/>
    <lineage>
        <taxon>Bacteria</taxon>
        <taxon>Pseudomonadati</taxon>
        <taxon>Pseudomonadota</taxon>
        <taxon>Alphaproteobacteria</taxon>
        <taxon>Hyphomicrobiales</taxon>
        <taxon>Ancalomicrobiaceae</taxon>
        <taxon>Methyloraptor</taxon>
    </lineage>
</organism>
<gene>
    <name evidence="2" type="ORF">ABS361_05560</name>
</gene>
<evidence type="ECO:0000313" key="2">
    <source>
        <dbReference type="EMBL" id="XBY45735.1"/>
    </source>
</evidence>
<reference evidence="2" key="1">
    <citation type="submission" date="2024-06" db="EMBL/GenBank/DDBJ databases">
        <title>Methylostella associata gen. nov., sp. nov., a novel Ancalomicrobiaceae-affiliated facultatively methylotrophic bacteria that feed on methanotrophs of the genus Methylococcus.</title>
        <authorList>
            <person name="Saltykova V."/>
            <person name="Danilova O.V."/>
            <person name="Oshkin I.Y."/>
            <person name="Belova S.E."/>
            <person name="Pimenov N.V."/>
            <person name="Dedysh S.N."/>
        </authorList>
    </citation>
    <scope>NUCLEOTIDE SEQUENCE</scope>
    <source>
        <strain evidence="2">S20</strain>
    </source>
</reference>
<evidence type="ECO:0000256" key="1">
    <source>
        <dbReference type="SAM" id="MobiDB-lite"/>
    </source>
</evidence>
<dbReference type="EMBL" id="CP158568">
    <property type="protein sequence ID" value="XBY45735.1"/>
    <property type="molecule type" value="Genomic_DNA"/>
</dbReference>
<feature type="compositionally biased region" description="Basic residues" evidence="1">
    <location>
        <begin position="1908"/>
        <end position="1921"/>
    </location>
</feature>
<proteinExistence type="predicted"/>
<feature type="region of interest" description="Disordered" evidence="1">
    <location>
        <begin position="1904"/>
        <end position="1940"/>
    </location>
</feature>
<accession>A0AAU7XDT9</accession>
<dbReference type="RefSeq" id="WP_407050830.1">
    <property type="nucleotide sequence ID" value="NZ_CP158568.1"/>
</dbReference>
<protein>
    <submittedName>
        <fullName evidence="2">Uncharacterized protein</fullName>
    </submittedName>
</protein>